<keyword evidence="2" id="KW-1133">Transmembrane helix</keyword>
<dbReference type="RefSeq" id="WP_233719645.1">
    <property type="nucleotide sequence ID" value="NZ_JAJUWU010000009.1"/>
</dbReference>
<evidence type="ECO:0000313" key="4">
    <source>
        <dbReference type="EMBL" id="MCE7028487.1"/>
    </source>
</evidence>
<dbReference type="InterPro" id="IPR015510">
    <property type="entry name" value="PGRP"/>
</dbReference>
<dbReference type="GO" id="GO:0008745">
    <property type="term" value="F:N-acetylmuramoyl-L-alanine amidase activity"/>
    <property type="evidence" value="ECO:0007669"/>
    <property type="project" value="InterPro"/>
</dbReference>
<dbReference type="EMBL" id="JAJUWU010000009">
    <property type="protein sequence ID" value="MCE7028487.1"/>
    <property type="molecule type" value="Genomic_DNA"/>
</dbReference>
<dbReference type="PROSITE" id="PS51781">
    <property type="entry name" value="SH3B"/>
    <property type="match status" value="1"/>
</dbReference>
<comment type="caution">
    <text evidence="4">The sequence shown here is derived from an EMBL/GenBank/DDBJ whole genome shotgun (WGS) entry which is preliminary data.</text>
</comment>
<accession>A0A9X1NZR2</accession>
<feature type="transmembrane region" description="Helical" evidence="2">
    <location>
        <begin position="414"/>
        <end position="437"/>
    </location>
</feature>
<dbReference type="SMART" id="SM00287">
    <property type="entry name" value="SH3b"/>
    <property type="match status" value="1"/>
</dbReference>
<dbReference type="SMART" id="SM00701">
    <property type="entry name" value="PGRP"/>
    <property type="match status" value="1"/>
</dbReference>
<keyword evidence="5" id="KW-1185">Reference proteome</keyword>
<dbReference type="AlphaFoldDB" id="A0A9X1NZR2"/>
<sequence length="476" mass="50725">MRPINEIIVHCTATPEGREVSVDTIRQWHKQRGWKDIGYHFVVHLDGQIEPGRPVDQVGAHVAGHNTGTIGVVYVGGVDAAMKAKDTRTPEQKESLKRFLSELLVRFPSVTKISGHNQYAAKACPCFDARREYAHLLNASAPQPTARVEDVPVSGTGTVTASTLNLRDAPNMGGRDIGDLPKGTVVSVYGSDGDWLKIKTPAGYEGWVARRYVATDAAGSEENGENPQLAGPFAEKAPWIIASLLRDIPAWGEEDCFGCLGNLGHESNGLATMQEISPSSGRGGYGWAQWTGARRDAFEAWCRDRRLPPNSDDANYYFLLHELLTSEKRTVPAVAAAAGRYGKVRAFEAAFERAGVKHFESRDQWADRAAAAWKSATPEQKIAPFGAKEVVVPAEPKNEASPVEKAIGAGKGAASGAVAGVTTGGAIVLIGTTMGWLPPEANTAMFGAAVTGVLTGFSSFVMAVIGSYRAPANGGN</sequence>
<dbReference type="SMART" id="SM00644">
    <property type="entry name" value="Ami_2"/>
    <property type="match status" value="1"/>
</dbReference>
<evidence type="ECO:0000256" key="2">
    <source>
        <dbReference type="SAM" id="Phobius"/>
    </source>
</evidence>
<dbReference type="InterPro" id="IPR041219">
    <property type="entry name" value="Phage_lysozyme2"/>
</dbReference>
<dbReference type="Pfam" id="PF18013">
    <property type="entry name" value="Phage_lysozyme2"/>
    <property type="match status" value="1"/>
</dbReference>
<proteinExistence type="inferred from homology"/>
<dbReference type="Pfam" id="PF01510">
    <property type="entry name" value="Amidase_2"/>
    <property type="match status" value="1"/>
</dbReference>
<feature type="transmembrane region" description="Helical" evidence="2">
    <location>
        <begin position="443"/>
        <end position="465"/>
    </location>
</feature>
<dbReference type="Proteomes" id="UP001139035">
    <property type="component" value="Unassembled WGS sequence"/>
</dbReference>
<dbReference type="InterPro" id="IPR002502">
    <property type="entry name" value="Amidase_domain"/>
</dbReference>
<evidence type="ECO:0000256" key="1">
    <source>
        <dbReference type="ARBA" id="ARBA00007553"/>
    </source>
</evidence>
<protein>
    <submittedName>
        <fullName evidence="4">Phage tail tip lysozyme</fullName>
    </submittedName>
</protein>
<dbReference type="GO" id="GO:0008270">
    <property type="term" value="F:zinc ion binding"/>
    <property type="evidence" value="ECO:0007669"/>
    <property type="project" value="InterPro"/>
</dbReference>
<evidence type="ECO:0000259" key="3">
    <source>
        <dbReference type="PROSITE" id="PS51781"/>
    </source>
</evidence>
<keyword evidence="2" id="KW-0472">Membrane</keyword>
<dbReference type="Pfam" id="PF08239">
    <property type="entry name" value="SH3_3"/>
    <property type="match status" value="1"/>
</dbReference>
<dbReference type="PANTHER" id="PTHR11022:SF41">
    <property type="entry name" value="PEPTIDOGLYCAN-RECOGNITION PROTEIN LC-RELATED"/>
    <property type="match status" value="1"/>
</dbReference>
<comment type="similarity">
    <text evidence="1">Belongs to the N-acetylmuramoyl-L-alanine amidase 2 family.</text>
</comment>
<keyword evidence="2" id="KW-0812">Transmembrane</keyword>
<name>A0A9X1NZR2_9HYPH</name>
<reference evidence="4" key="1">
    <citation type="submission" date="2022-01" db="EMBL/GenBank/DDBJ databases">
        <title>Jiella avicenniae sp. nov., a novel endophytic bacterium isolated from bark of Avicennia marina.</title>
        <authorList>
            <person name="Tuo L."/>
        </authorList>
    </citation>
    <scope>NUCLEOTIDE SEQUENCE</scope>
    <source>
        <strain evidence="4">CBK1P-4</strain>
    </source>
</reference>
<gene>
    <name evidence="4" type="ORF">LZD57_10845</name>
</gene>
<dbReference type="GO" id="GO:0009253">
    <property type="term" value="P:peptidoglycan catabolic process"/>
    <property type="evidence" value="ECO:0007669"/>
    <property type="project" value="InterPro"/>
</dbReference>
<organism evidence="4 5">
    <name type="scientific">Jiella avicenniae</name>
    <dbReference type="NCBI Taxonomy" id="2907202"/>
    <lineage>
        <taxon>Bacteria</taxon>
        <taxon>Pseudomonadati</taxon>
        <taxon>Pseudomonadota</taxon>
        <taxon>Alphaproteobacteria</taxon>
        <taxon>Hyphomicrobiales</taxon>
        <taxon>Aurantimonadaceae</taxon>
        <taxon>Jiella</taxon>
    </lineage>
</organism>
<dbReference type="InterPro" id="IPR036505">
    <property type="entry name" value="Amidase/PGRP_sf"/>
</dbReference>
<feature type="domain" description="SH3b" evidence="3">
    <location>
        <begin position="154"/>
        <end position="217"/>
    </location>
</feature>
<dbReference type="PANTHER" id="PTHR11022">
    <property type="entry name" value="PEPTIDOGLYCAN RECOGNITION PROTEIN"/>
    <property type="match status" value="1"/>
</dbReference>
<dbReference type="CDD" id="cd06583">
    <property type="entry name" value="PGRP"/>
    <property type="match status" value="1"/>
</dbReference>
<dbReference type="Gene3D" id="2.30.30.40">
    <property type="entry name" value="SH3 Domains"/>
    <property type="match status" value="1"/>
</dbReference>
<dbReference type="Gene3D" id="1.10.530.10">
    <property type="match status" value="1"/>
</dbReference>
<dbReference type="InterPro" id="IPR003646">
    <property type="entry name" value="SH3-like_bac-type"/>
</dbReference>
<dbReference type="Gene3D" id="3.40.80.10">
    <property type="entry name" value="Peptidoglycan recognition protein-like"/>
    <property type="match status" value="1"/>
</dbReference>
<dbReference type="SUPFAM" id="SSF55846">
    <property type="entry name" value="N-acetylmuramoyl-L-alanine amidase-like"/>
    <property type="match status" value="1"/>
</dbReference>
<evidence type="ECO:0000313" key="5">
    <source>
        <dbReference type="Proteomes" id="UP001139035"/>
    </source>
</evidence>
<dbReference type="InterPro" id="IPR006619">
    <property type="entry name" value="PGRP_domain_met/bac"/>
</dbReference>